<reference evidence="2 3" key="1">
    <citation type="journal article" date="2020" name="IScience">
        <title>Genome Sequencing of the Endangered Kingdonia uniflora (Circaeasteraceae, Ranunculales) Reveals Potential Mechanisms of Evolutionary Specialization.</title>
        <authorList>
            <person name="Sun Y."/>
            <person name="Deng T."/>
            <person name="Zhang A."/>
            <person name="Moore M.J."/>
            <person name="Landis J.B."/>
            <person name="Lin N."/>
            <person name="Zhang H."/>
            <person name="Zhang X."/>
            <person name="Huang J."/>
            <person name="Zhang X."/>
            <person name="Sun H."/>
            <person name="Wang H."/>
        </authorList>
    </citation>
    <scope>NUCLEOTIDE SEQUENCE [LARGE SCALE GENOMIC DNA]</scope>
    <source>
        <strain evidence="2">TB1705</strain>
        <tissue evidence="2">Leaf</tissue>
    </source>
</reference>
<dbReference type="GO" id="GO:0005886">
    <property type="term" value="C:plasma membrane"/>
    <property type="evidence" value="ECO:0007669"/>
    <property type="project" value="TreeGrafter"/>
</dbReference>
<dbReference type="AlphaFoldDB" id="A0A7J7N5Z4"/>
<comment type="caution">
    <text evidence="2">The sequence shown here is derived from an EMBL/GenBank/DDBJ whole genome shotgun (WGS) entry which is preliminary data.</text>
</comment>
<keyword evidence="1" id="KW-0175">Coiled coil</keyword>
<feature type="coiled-coil region" evidence="1">
    <location>
        <begin position="282"/>
        <end position="330"/>
    </location>
</feature>
<dbReference type="InterPro" id="IPR016763">
    <property type="entry name" value="VAP"/>
</dbReference>
<dbReference type="PANTHER" id="PTHR10809:SF148">
    <property type="entry name" value="OS01G0936800 PROTEIN"/>
    <property type="match status" value="1"/>
</dbReference>
<organism evidence="2 3">
    <name type="scientific">Kingdonia uniflora</name>
    <dbReference type="NCBI Taxonomy" id="39325"/>
    <lineage>
        <taxon>Eukaryota</taxon>
        <taxon>Viridiplantae</taxon>
        <taxon>Streptophyta</taxon>
        <taxon>Embryophyta</taxon>
        <taxon>Tracheophyta</taxon>
        <taxon>Spermatophyta</taxon>
        <taxon>Magnoliopsida</taxon>
        <taxon>Ranunculales</taxon>
        <taxon>Circaeasteraceae</taxon>
        <taxon>Kingdonia</taxon>
    </lineage>
</organism>
<evidence type="ECO:0000313" key="2">
    <source>
        <dbReference type="EMBL" id="KAF6162639.1"/>
    </source>
</evidence>
<evidence type="ECO:0000256" key="1">
    <source>
        <dbReference type="SAM" id="Coils"/>
    </source>
</evidence>
<name>A0A7J7N5Z4_9MAGN</name>
<dbReference type="OrthoDB" id="264603at2759"/>
<protein>
    <submittedName>
        <fullName evidence="2">Uncharacterized protein</fullName>
    </submittedName>
</protein>
<sequence length="373" mass="41738">MQAQRVAPLDMQCKDKFLIQSTIVPFGSIEEEITSSTFAKDNGKYIEENKLRVVLLSPPSSPALPPFNGTLKQELEASTLREQLLIGVENLPPQMVRSDVVPPGAMIGNSSSPVFVVAVIGDASRFVVVSGAFVADSDTTELKPTMEMEDKELKLINAEELKLHKGVEELKLPKGVGELKSAKNMEWKSAKNMEKLKPTKNMGELEATKNVEEFKLTKDVEELKLTKGVEELKIGTNGELKPSKNGKFNLTNDTVEFKSFKDVEFKVPKDVEELKLAKFVGELKLHKDIEELKSKLIELESKLTGAEITISKLRDDRSTTNEESQLLQQELGPDNLTKLKPAEGYRKLEPEDFNDELQIIVDEDAEGRVYFRM</sequence>
<evidence type="ECO:0000313" key="3">
    <source>
        <dbReference type="Proteomes" id="UP000541444"/>
    </source>
</evidence>
<dbReference type="GO" id="GO:0061817">
    <property type="term" value="P:endoplasmic reticulum-plasma membrane tethering"/>
    <property type="evidence" value="ECO:0007669"/>
    <property type="project" value="TreeGrafter"/>
</dbReference>
<dbReference type="SUPFAM" id="SSF49354">
    <property type="entry name" value="PapD-like"/>
    <property type="match status" value="1"/>
</dbReference>
<dbReference type="Gene3D" id="2.60.40.10">
    <property type="entry name" value="Immunoglobulins"/>
    <property type="match status" value="1"/>
</dbReference>
<dbReference type="EMBL" id="JACGCM010001018">
    <property type="protein sequence ID" value="KAF6162639.1"/>
    <property type="molecule type" value="Genomic_DNA"/>
</dbReference>
<dbReference type="InterPro" id="IPR008962">
    <property type="entry name" value="PapD-like_sf"/>
</dbReference>
<dbReference type="Proteomes" id="UP000541444">
    <property type="component" value="Unassembled WGS sequence"/>
</dbReference>
<dbReference type="GO" id="GO:0090158">
    <property type="term" value="P:endoplasmic reticulum membrane organization"/>
    <property type="evidence" value="ECO:0007669"/>
    <property type="project" value="TreeGrafter"/>
</dbReference>
<accession>A0A7J7N5Z4</accession>
<dbReference type="PANTHER" id="PTHR10809">
    <property type="entry name" value="VESICLE-ASSOCIATED MEMBRANE PROTEIN-ASSOCIATED PROTEIN"/>
    <property type="match status" value="1"/>
</dbReference>
<keyword evidence="3" id="KW-1185">Reference proteome</keyword>
<gene>
    <name evidence="2" type="ORF">GIB67_013253</name>
</gene>
<proteinExistence type="predicted"/>
<dbReference type="InterPro" id="IPR013783">
    <property type="entry name" value="Ig-like_fold"/>
</dbReference>
<dbReference type="GO" id="GO:0005789">
    <property type="term" value="C:endoplasmic reticulum membrane"/>
    <property type="evidence" value="ECO:0007669"/>
    <property type="project" value="InterPro"/>
</dbReference>